<proteinExistence type="predicted"/>
<feature type="non-terminal residue" evidence="2">
    <location>
        <position position="1"/>
    </location>
</feature>
<dbReference type="EMBL" id="CATNWA010001076">
    <property type="protein sequence ID" value="CAI9539087.1"/>
    <property type="molecule type" value="Genomic_DNA"/>
</dbReference>
<evidence type="ECO:0000313" key="2">
    <source>
        <dbReference type="EMBL" id="CAI9539087.1"/>
    </source>
</evidence>
<feature type="region of interest" description="Disordered" evidence="1">
    <location>
        <begin position="1"/>
        <end position="102"/>
    </location>
</feature>
<feature type="compositionally biased region" description="Polar residues" evidence="1">
    <location>
        <begin position="88"/>
        <end position="102"/>
    </location>
</feature>
<feature type="compositionally biased region" description="Pro residues" evidence="1">
    <location>
        <begin position="1"/>
        <end position="16"/>
    </location>
</feature>
<feature type="non-terminal residue" evidence="2">
    <location>
        <position position="102"/>
    </location>
</feature>
<accession>A0ABN9AST0</accession>
<evidence type="ECO:0000313" key="3">
    <source>
        <dbReference type="Proteomes" id="UP001162483"/>
    </source>
</evidence>
<sequence>PLTQPPPTVHPAPRLPLPHSGLLNNREQPGTSTVPSLAPVGGRLPPPLPPQNLHYSVSEHTYEPDGYNPEAPSLTGTGRTGYRPFYTRPQQQRSNLIGLTSG</sequence>
<protein>
    <submittedName>
        <fullName evidence="2">Uncharacterized protein</fullName>
    </submittedName>
</protein>
<keyword evidence="3" id="KW-1185">Reference proteome</keyword>
<reference evidence="2" key="1">
    <citation type="submission" date="2023-05" db="EMBL/GenBank/DDBJ databases">
        <authorList>
            <person name="Stuckert A."/>
        </authorList>
    </citation>
    <scope>NUCLEOTIDE SEQUENCE</scope>
</reference>
<gene>
    <name evidence="2" type="ORF">SPARVUS_LOCUS1538341</name>
</gene>
<dbReference type="Proteomes" id="UP001162483">
    <property type="component" value="Unassembled WGS sequence"/>
</dbReference>
<name>A0ABN9AST0_9NEOB</name>
<comment type="caution">
    <text evidence="2">The sequence shown here is derived from an EMBL/GenBank/DDBJ whole genome shotgun (WGS) entry which is preliminary data.</text>
</comment>
<evidence type="ECO:0000256" key="1">
    <source>
        <dbReference type="SAM" id="MobiDB-lite"/>
    </source>
</evidence>
<feature type="compositionally biased region" description="Polar residues" evidence="1">
    <location>
        <begin position="22"/>
        <end position="35"/>
    </location>
</feature>
<organism evidence="2 3">
    <name type="scientific">Staurois parvus</name>
    <dbReference type="NCBI Taxonomy" id="386267"/>
    <lineage>
        <taxon>Eukaryota</taxon>
        <taxon>Metazoa</taxon>
        <taxon>Chordata</taxon>
        <taxon>Craniata</taxon>
        <taxon>Vertebrata</taxon>
        <taxon>Euteleostomi</taxon>
        <taxon>Amphibia</taxon>
        <taxon>Batrachia</taxon>
        <taxon>Anura</taxon>
        <taxon>Neobatrachia</taxon>
        <taxon>Ranoidea</taxon>
        <taxon>Ranidae</taxon>
        <taxon>Staurois</taxon>
    </lineage>
</organism>